<keyword evidence="6" id="KW-0865">Zymogen</keyword>
<dbReference type="EC" id="3.4.21.-" evidence="12"/>
<dbReference type="GO" id="GO:0006508">
    <property type="term" value="P:proteolysis"/>
    <property type="evidence" value="ECO:0007669"/>
    <property type="project" value="UniProtKB-KW"/>
</dbReference>
<dbReference type="Pfam" id="PF02983">
    <property type="entry name" value="Pro_Al_protease"/>
    <property type="match status" value="1"/>
</dbReference>
<keyword evidence="4 12" id="KW-0378">Hydrolase</keyword>
<evidence type="ECO:0000256" key="1">
    <source>
        <dbReference type="ARBA" id="ARBA00007664"/>
    </source>
</evidence>
<keyword evidence="3" id="KW-0732">Signal</keyword>
<dbReference type="EMBL" id="JACHMN010000001">
    <property type="protein sequence ID" value="MBB5867092.1"/>
    <property type="molecule type" value="Genomic_DNA"/>
</dbReference>
<protein>
    <submittedName>
        <fullName evidence="12">Streptogrisin C</fullName>
        <ecNumber evidence="12">3.4.21.-</ecNumber>
    </submittedName>
</protein>
<dbReference type="CDD" id="cd21112">
    <property type="entry name" value="alphaLP-like"/>
    <property type="match status" value="1"/>
</dbReference>
<feature type="domain" description="Peptidase S1A alpha-lytic prodomain" evidence="11">
    <location>
        <begin position="125"/>
        <end position="181"/>
    </location>
</feature>
<comment type="caution">
    <text evidence="12">The sequence shown here is derived from an EMBL/GenBank/DDBJ whole genome shotgun (WGS) entry which is preliminary data.</text>
</comment>
<dbReference type="SUPFAM" id="SSF54806">
    <property type="entry name" value="Alpha-lytic protease prodomain"/>
    <property type="match status" value="1"/>
</dbReference>
<evidence type="ECO:0000259" key="11">
    <source>
        <dbReference type="Pfam" id="PF02983"/>
    </source>
</evidence>
<dbReference type="Gene3D" id="2.40.10.10">
    <property type="entry name" value="Trypsin-like serine proteases"/>
    <property type="match status" value="2"/>
</dbReference>
<dbReference type="RefSeq" id="WP_184831424.1">
    <property type="nucleotide sequence ID" value="NZ_JACHMN010000001.1"/>
</dbReference>
<dbReference type="InterPro" id="IPR043504">
    <property type="entry name" value="Peptidase_S1_PA_chymotrypsin"/>
</dbReference>
<evidence type="ECO:0000256" key="5">
    <source>
        <dbReference type="ARBA" id="ARBA00022825"/>
    </source>
</evidence>
<organism evidence="12 13">
    <name type="scientific">Allocatelliglobosispora scoriae</name>
    <dbReference type="NCBI Taxonomy" id="643052"/>
    <lineage>
        <taxon>Bacteria</taxon>
        <taxon>Bacillati</taxon>
        <taxon>Actinomycetota</taxon>
        <taxon>Actinomycetes</taxon>
        <taxon>Micromonosporales</taxon>
        <taxon>Micromonosporaceae</taxon>
        <taxon>Allocatelliglobosispora</taxon>
    </lineage>
</organism>
<feature type="active site" description="Charge relay system" evidence="8">
    <location>
        <position position="239"/>
    </location>
</feature>
<evidence type="ECO:0000256" key="8">
    <source>
        <dbReference type="PIRSR" id="PIRSR001134-1"/>
    </source>
</evidence>
<evidence type="ECO:0000256" key="2">
    <source>
        <dbReference type="ARBA" id="ARBA00022670"/>
    </source>
</evidence>
<feature type="domain" description="Peptidase S1" evidence="10">
    <location>
        <begin position="230"/>
        <end position="394"/>
    </location>
</feature>
<dbReference type="SUPFAM" id="SSF50494">
    <property type="entry name" value="Trypsin-like serine proteases"/>
    <property type="match status" value="1"/>
</dbReference>
<evidence type="ECO:0000313" key="13">
    <source>
        <dbReference type="Proteomes" id="UP000587527"/>
    </source>
</evidence>
<dbReference type="PROSITE" id="PS00134">
    <property type="entry name" value="TRYPSIN_HIS"/>
    <property type="match status" value="1"/>
</dbReference>
<reference evidence="12 13" key="1">
    <citation type="submission" date="2020-08" db="EMBL/GenBank/DDBJ databases">
        <title>Sequencing the genomes of 1000 actinobacteria strains.</title>
        <authorList>
            <person name="Klenk H.-P."/>
        </authorList>
    </citation>
    <scope>NUCLEOTIDE SEQUENCE [LARGE SCALE GENOMIC DNA]</scope>
    <source>
        <strain evidence="12 13">DSM 45362</strain>
    </source>
</reference>
<dbReference type="GO" id="GO:0005576">
    <property type="term" value="C:extracellular region"/>
    <property type="evidence" value="ECO:0007669"/>
    <property type="project" value="InterPro"/>
</dbReference>
<dbReference type="GO" id="GO:0004252">
    <property type="term" value="F:serine-type endopeptidase activity"/>
    <property type="evidence" value="ECO:0007669"/>
    <property type="project" value="InterPro"/>
</dbReference>
<dbReference type="Gene3D" id="3.30.300.50">
    <property type="match status" value="2"/>
</dbReference>
<dbReference type="InterPro" id="IPR001316">
    <property type="entry name" value="Pept_S1A_streptogrisin"/>
</dbReference>
<dbReference type="Pfam" id="PF00089">
    <property type="entry name" value="Trypsin"/>
    <property type="match status" value="1"/>
</dbReference>
<comment type="similarity">
    <text evidence="1">Belongs to the peptidase S1 family.</text>
</comment>
<feature type="disulfide bond" evidence="9">
    <location>
        <begin position="315"/>
        <end position="325"/>
    </location>
</feature>
<keyword evidence="2" id="KW-0645">Protease</keyword>
<evidence type="ECO:0000256" key="3">
    <source>
        <dbReference type="ARBA" id="ARBA00022729"/>
    </source>
</evidence>
<gene>
    <name evidence="12" type="ORF">F4553_000471</name>
</gene>
<dbReference type="PIRSF" id="PIRSF001134">
    <property type="entry name" value="Streptogrisin"/>
    <property type="match status" value="1"/>
</dbReference>
<sequence length="415" mass="42837">MGWRNSRLAARVLAVGAAITVGVTGGVPANAGLDARGGARPQGASATVMAALQRDLGLTADQVNRRLAQESVAVKLDAEVRATMGAEFAGSWFDPGSGTLVVAVTSAQAAARITASGAQARMVRHPMSTLRAITDKLDGLAGRANPASRSHAVDGLVGWYIDPVANSVVVTALQGATRAAALDLFAGYEDAVRVEYTDRMPTPATNAIDGGDVINRTCSAGFNLRNPTTGQGYLLTAGHCVAQNSGVRGQGGPFGIGVFFGTAIISRFPSADDAIVRNESAGYWIQGPWMDLNPSNGNFAYVVGTSDAPVGTSICKSGITTKLTCGTITAKRETVTYSGGRTVYDLTRHNACVEGGDSGGPNTTQFGTAAEGVTSGSNGYSGRCGEVYGYANVSWYYPIVLSLALYGQVYGATLW</sequence>
<name>A0A841BJZ3_9ACTN</name>
<dbReference type="AlphaFoldDB" id="A0A841BJZ3"/>
<evidence type="ECO:0000256" key="6">
    <source>
        <dbReference type="ARBA" id="ARBA00023145"/>
    </source>
</evidence>
<evidence type="ECO:0000256" key="9">
    <source>
        <dbReference type="PIRSR" id="PIRSR001134-2"/>
    </source>
</evidence>
<dbReference type="InterPro" id="IPR035070">
    <property type="entry name" value="Streptogrisin_prodomain"/>
</dbReference>
<dbReference type="PRINTS" id="PR00861">
    <property type="entry name" value="ALYTICPTASE"/>
</dbReference>
<evidence type="ECO:0000256" key="7">
    <source>
        <dbReference type="ARBA" id="ARBA00023157"/>
    </source>
</evidence>
<dbReference type="InterPro" id="IPR001254">
    <property type="entry name" value="Trypsin_dom"/>
</dbReference>
<evidence type="ECO:0000313" key="12">
    <source>
        <dbReference type="EMBL" id="MBB5867092.1"/>
    </source>
</evidence>
<evidence type="ECO:0000259" key="10">
    <source>
        <dbReference type="Pfam" id="PF00089"/>
    </source>
</evidence>
<dbReference type="InterPro" id="IPR009003">
    <property type="entry name" value="Peptidase_S1_PA"/>
</dbReference>
<dbReference type="InterPro" id="IPR037295">
    <property type="entry name" value="Alpha-lytic_protease_prodomain"/>
</dbReference>
<feature type="disulfide bond" evidence="9">
    <location>
        <begin position="352"/>
        <end position="384"/>
    </location>
</feature>
<dbReference type="InterPro" id="IPR018114">
    <property type="entry name" value="TRYPSIN_HIS"/>
</dbReference>
<evidence type="ECO:0000256" key="4">
    <source>
        <dbReference type="ARBA" id="ARBA00022801"/>
    </source>
</evidence>
<dbReference type="InterPro" id="IPR004236">
    <property type="entry name" value="Pept_S1_alpha_lytic"/>
</dbReference>
<proteinExistence type="inferred from homology"/>
<feature type="active site" description="Charge relay system" evidence="8">
    <location>
        <position position="358"/>
    </location>
</feature>
<feature type="disulfide bond" evidence="9">
    <location>
        <begin position="218"/>
        <end position="240"/>
    </location>
</feature>
<dbReference type="Proteomes" id="UP000587527">
    <property type="component" value="Unassembled WGS sequence"/>
</dbReference>
<keyword evidence="5" id="KW-0720">Serine protease</keyword>
<feature type="active site" description="Charge relay system" evidence="8">
    <location>
        <position position="272"/>
    </location>
</feature>
<keyword evidence="13" id="KW-1185">Reference proteome</keyword>
<accession>A0A841BJZ3</accession>
<keyword evidence="7 9" id="KW-1015">Disulfide bond</keyword>